<evidence type="ECO:0000313" key="1">
    <source>
        <dbReference type="EMBL" id="OMO53917.1"/>
    </source>
</evidence>
<comment type="caution">
    <text evidence="1">The sequence shown here is derived from an EMBL/GenBank/DDBJ whole genome shotgun (WGS) entry which is preliminary data.</text>
</comment>
<keyword evidence="2" id="KW-1185">Reference proteome</keyword>
<reference evidence="2" key="1">
    <citation type="submission" date="2013-09" db="EMBL/GenBank/DDBJ databases">
        <title>Corchorus olitorius genome sequencing.</title>
        <authorList>
            <person name="Alam M."/>
            <person name="Haque M.S."/>
            <person name="Islam M.S."/>
            <person name="Emdad E.M."/>
            <person name="Islam M.M."/>
            <person name="Ahmed B."/>
            <person name="Halim A."/>
            <person name="Hossen Q.M.M."/>
            <person name="Hossain M.Z."/>
            <person name="Ahmed R."/>
            <person name="Khan M.M."/>
            <person name="Islam R."/>
            <person name="Rashid M.M."/>
            <person name="Khan S.A."/>
            <person name="Rahman M.S."/>
            <person name="Alam M."/>
            <person name="Yahiya A.S."/>
            <person name="Khan M.S."/>
            <person name="Azam M.S."/>
            <person name="Haque T."/>
            <person name="Lashkar M.Z.H."/>
            <person name="Akhand A.I."/>
            <person name="Morshed G."/>
            <person name="Roy S."/>
            <person name="Uddin K.S."/>
            <person name="Rabeya T."/>
            <person name="Hossain A.S."/>
            <person name="Chowdhury A."/>
            <person name="Snigdha A.R."/>
            <person name="Mortoza M.S."/>
            <person name="Matin S.A."/>
            <person name="Hoque S.M.E."/>
            <person name="Islam M.K."/>
            <person name="Roy D.K."/>
            <person name="Haider R."/>
            <person name="Moosa M.M."/>
            <person name="Elias S.M."/>
            <person name="Hasan A.M."/>
            <person name="Jahan S."/>
            <person name="Shafiuddin M."/>
            <person name="Mahmood N."/>
            <person name="Shommy N.S."/>
        </authorList>
    </citation>
    <scope>NUCLEOTIDE SEQUENCE [LARGE SCALE GENOMIC DNA]</scope>
    <source>
        <strain evidence="2">cv. O-4</strain>
    </source>
</reference>
<gene>
    <name evidence="1" type="ORF">COLO4_36635</name>
</gene>
<evidence type="ECO:0000313" key="2">
    <source>
        <dbReference type="Proteomes" id="UP000187203"/>
    </source>
</evidence>
<accession>A0A1R3G784</accession>
<dbReference type="EMBL" id="AWUE01023407">
    <property type="protein sequence ID" value="OMO53917.1"/>
    <property type="molecule type" value="Genomic_DNA"/>
</dbReference>
<dbReference type="AlphaFoldDB" id="A0A1R3G784"/>
<proteinExistence type="predicted"/>
<sequence>MKATGVLFLLLTRWDYEVQENAGMEFVTWKSLDVLCEGRACLQCHKGEIISRAALNHKF</sequence>
<organism evidence="1 2">
    <name type="scientific">Corchorus olitorius</name>
    <dbReference type="NCBI Taxonomy" id="93759"/>
    <lineage>
        <taxon>Eukaryota</taxon>
        <taxon>Viridiplantae</taxon>
        <taxon>Streptophyta</taxon>
        <taxon>Embryophyta</taxon>
        <taxon>Tracheophyta</taxon>
        <taxon>Spermatophyta</taxon>
        <taxon>Magnoliopsida</taxon>
        <taxon>eudicotyledons</taxon>
        <taxon>Gunneridae</taxon>
        <taxon>Pentapetalae</taxon>
        <taxon>rosids</taxon>
        <taxon>malvids</taxon>
        <taxon>Malvales</taxon>
        <taxon>Malvaceae</taxon>
        <taxon>Grewioideae</taxon>
        <taxon>Apeibeae</taxon>
        <taxon>Corchorus</taxon>
    </lineage>
</organism>
<dbReference type="Proteomes" id="UP000187203">
    <property type="component" value="Unassembled WGS sequence"/>
</dbReference>
<protein>
    <submittedName>
        <fullName evidence="1">Uncharacterized protein</fullName>
    </submittedName>
</protein>
<name>A0A1R3G784_9ROSI</name>